<keyword evidence="4 12" id="KW-0812">Transmembrane</keyword>
<protein>
    <submittedName>
        <fullName evidence="14">Glutamate receptor ionotropic, kainate 5</fullName>
    </submittedName>
</protein>
<comment type="subcellular location">
    <subcellularLocation>
        <location evidence="1">Membrane</location>
        <topology evidence="1">Multi-pass membrane protein</topology>
    </subcellularLocation>
</comment>
<evidence type="ECO:0000259" key="13">
    <source>
        <dbReference type="SMART" id="SM00079"/>
    </source>
</evidence>
<proteinExistence type="inferred from homology"/>
<dbReference type="GO" id="GO:0015276">
    <property type="term" value="F:ligand-gated monoatomic ion channel activity"/>
    <property type="evidence" value="ECO:0007669"/>
    <property type="project" value="InterPro"/>
</dbReference>
<evidence type="ECO:0000256" key="6">
    <source>
        <dbReference type="ARBA" id="ARBA00023065"/>
    </source>
</evidence>
<sequence length="200" mass="22343">MVAVFCTSRDSKIASYQRMWSFMQSARPSVFVNSGAEGVERVKNERYAYLMESPQLEYVVERNCDLQQVGGLLDTKSYGIALPPGSPYTSTISTAILILQENGTLHLLKTRWWKEKGGGKCKQKDTKAGTNSANELGLDHVGGVFVVLLCGMAAACMIAICEFVWKSRKLAHEDHVSTAMRKRNVPWRAWVLVETIQYTS</sequence>
<evidence type="ECO:0000256" key="11">
    <source>
        <dbReference type="ARBA" id="ARBA00023303"/>
    </source>
</evidence>
<comment type="similarity">
    <text evidence="2">Belongs to the glutamate-gated ion channel (TC 1.A.10.1) family.</text>
</comment>
<dbReference type="EMBL" id="VIIS01002031">
    <property type="protein sequence ID" value="KAF0289447.1"/>
    <property type="molecule type" value="Genomic_DNA"/>
</dbReference>
<evidence type="ECO:0000256" key="10">
    <source>
        <dbReference type="ARBA" id="ARBA00023286"/>
    </source>
</evidence>
<keyword evidence="7 12" id="KW-0472">Membrane</keyword>
<keyword evidence="15" id="KW-1185">Reference proteome</keyword>
<reference evidence="14 15" key="1">
    <citation type="submission" date="2019-07" db="EMBL/GenBank/DDBJ databases">
        <title>Draft genome assembly of a fouling barnacle, Amphibalanus amphitrite (Darwin, 1854): The first reference genome for Thecostraca.</title>
        <authorList>
            <person name="Kim W."/>
        </authorList>
    </citation>
    <scope>NUCLEOTIDE SEQUENCE [LARGE SCALE GENOMIC DNA]</scope>
    <source>
        <strain evidence="14">SNU_AA5</strain>
        <tissue evidence="14">Soma without cirri and trophi</tissue>
    </source>
</reference>
<keyword evidence="8 14" id="KW-0675">Receptor</keyword>
<dbReference type="Gene3D" id="3.40.190.10">
    <property type="entry name" value="Periplasmic binding protein-like II"/>
    <property type="match status" value="2"/>
</dbReference>
<evidence type="ECO:0000256" key="1">
    <source>
        <dbReference type="ARBA" id="ARBA00004141"/>
    </source>
</evidence>
<evidence type="ECO:0000256" key="4">
    <source>
        <dbReference type="ARBA" id="ARBA00022692"/>
    </source>
</evidence>
<dbReference type="AlphaFoldDB" id="A0A6A4UZU5"/>
<dbReference type="SUPFAM" id="SSF53850">
    <property type="entry name" value="Periplasmic binding protein-like II"/>
    <property type="match status" value="1"/>
</dbReference>
<evidence type="ECO:0000256" key="8">
    <source>
        <dbReference type="ARBA" id="ARBA00023170"/>
    </source>
</evidence>
<feature type="transmembrane region" description="Helical" evidence="12">
    <location>
        <begin position="141"/>
        <end position="165"/>
    </location>
</feature>
<evidence type="ECO:0000313" key="14">
    <source>
        <dbReference type="EMBL" id="KAF0289447.1"/>
    </source>
</evidence>
<dbReference type="OrthoDB" id="5984008at2759"/>
<dbReference type="Proteomes" id="UP000440578">
    <property type="component" value="Unassembled WGS sequence"/>
</dbReference>
<dbReference type="GO" id="GO:0016020">
    <property type="term" value="C:membrane"/>
    <property type="evidence" value="ECO:0007669"/>
    <property type="project" value="UniProtKB-SubCell"/>
</dbReference>
<evidence type="ECO:0000313" key="15">
    <source>
        <dbReference type="Proteomes" id="UP000440578"/>
    </source>
</evidence>
<dbReference type="InterPro" id="IPR001320">
    <property type="entry name" value="Iontro_rcpt_C"/>
</dbReference>
<dbReference type="InterPro" id="IPR015683">
    <property type="entry name" value="Ionotropic_Glu_rcpt"/>
</dbReference>
<keyword evidence="6" id="KW-0406">Ion transport</keyword>
<keyword evidence="9" id="KW-0325">Glycoprotein</keyword>
<keyword evidence="10" id="KW-1071">Ligand-gated ion channel</keyword>
<keyword evidence="11" id="KW-0407">Ion channel</keyword>
<dbReference type="PANTHER" id="PTHR18966">
    <property type="entry name" value="IONOTROPIC GLUTAMATE RECEPTOR"/>
    <property type="match status" value="1"/>
</dbReference>
<organism evidence="14 15">
    <name type="scientific">Amphibalanus amphitrite</name>
    <name type="common">Striped barnacle</name>
    <name type="synonym">Balanus amphitrite</name>
    <dbReference type="NCBI Taxonomy" id="1232801"/>
    <lineage>
        <taxon>Eukaryota</taxon>
        <taxon>Metazoa</taxon>
        <taxon>Ecdysozoa</taxon>
        <taxon>Arthropoda</taxon>
        <taxon>Crustacea</taxon>
        <taxon>Multicrustacea</taxon>
        <taxon>Cirripedia</taxon>
        <taxon>Thoracica</taxon>
        <taxon>Thoracicalcarea</taxon>
        <taxon>Balanomorpha</taxon>
        <taxon>Balanoidea</taxon>
        <taxon>Balanidae</taxon>
        <taxon>Amphibalaninae</taxon>
        <taxon>Amphibalanus</taxon>
    </lineage>
</organism>
<comment type="caution">
    <text evidence="14">The sequence shown here is derived from an EMBL/GenBank/DDBJ whole genome shotgun (WGS) entry which is preliminary data.</text>
</comment>
<dbReference type="FunFam" id="3.40.190.10:FF:000061">
    <property type="entry name" value="Glutamate receptor, ionotropic kainate"/>
    <property type="match status" value="1"/>
</dbReference>
<evidence type="ECO:0000256" key="2">
    <source>
        <dbReference type="ARBA" id="ARBA00008685"/>
    </source>
</evidence>
<keyword evidence="5 12" id="KW-1133">Transmembrane helix</keyword>
<feature type="domain" description="Ionotropic glutamate receptor C-terminal" evidence="13">
    <location>
        <begin position="3"/>
        <end position="115"/>
    </location>
</feature>
<evidence type="ECO:0000256" key="3">
    <source>
        <dbReference type="ARBA" id="ARBA00022448"/>
    </source>
</evidence>
<evidence type="ECO:0000256" key="5">
    <source>
        <dbReference type="ARBA" id="ARBA00022989"/>
    </source>
</evidence>
<gene>
    <name evidence="14" type="primary">Grik5_2</name>
    <name evidence="14" type="ORF">FJT64_001273</name>
</gene>
<name>A0A6A4UZU5_AMPAM</name>
<keyword evidence="3" id="KW-0813">Transport</keyword>
<accession>A0A6A4UZU5</accession>
<evidence type="ECO:0000256" key="7">
    <source>
        <dbReference type="ARBA" id="ARBA00023136"/>
    </source>
</evidence>
<evidence type="ECO:0000256" key="12">
    <source>
        <dbReference type="SAM" id="Phobius"/>
    </source>
</evidence>
<evidence type="ECO:0000256" key="9">
    <source>
        <dbReference type="ARBA" id="ARBA00023180"/>
    </source>
</evidence>
<dbReference type="SMART" id="SM00079">
    <property type="entry name" value="PBPe"/>
    <property type="match status" value="1"/>
</dbReference>